<dbReference type="EMBL" id="JACGWS010000011">
    <property type="protein sequence ID" value="MBC8756427.1"/>
    <property type="molecule type" value="Genomic_DNA"/>
</dbReference>
<accession>A0ABR7QD23</accession>
<sequence>MKEVNIHTRLGKLINDKKGLVSGPFGSSISKKYFVESGIPVIRGNNLKDPRKKFIDNGFVYITDQKAYELRNCTTVSDDIVFTAVGTLGQIGIIPRNTRFPKYIISNKQIRIRVDNNKVDPYYLYYYFSSEKMRKYIILQNRGSSVPLLNLSDIRQLPVILPPLPTQQKIVSILSAYDDLIENNNKRVALLEEMASELYKEWFVRLRFPNYENSTIVDGIPEGWEKKRLNDLISFYIGGGWGQDEETGKFTEEAYVIRGTDIPKFTKGNLNREVLRYHTESNLSSRAMQEGDIVFEVSGGTESQWLGRSCLLTQKALDRYGKPVMPASFCKLIRADKSVIEPVLLYQFFHRIYYTGEVSIFQVQSTGISNYQFEDFIHSQKVLVPSEVIQTKFKQTIAPMLEEVQVLGEKNNLLQQTRDLLLPRLISGKLQV</sequence>
<dbReference type="Gene3D" id="1.10.287.1120">
    <property type="entry name" value="Bipartite methylase S protein"/>
    <property type="match status" value="1"/>
</dbReference>
<keyword evidence="5" id="KW-0255">Endonuclease</keyword>
<dbReference type="SUPFAM" id="SSF116734">
    <property type="entry name" value="DNA methylase specificity domain"/>
    <property type="match status" value="2"/>
</dbReference>
<dbReference type="InterPro" id="IPR044946">
    <property type="entry name" value="Restrct_endonuc_typeI_TRD_sf"/>
</dbReference>
<keyword evidence="5" id="KW-0378">Hydrolase</keyword>
<dbReference type="InterPro" id="IPR052021">
    <property type="entry name" value="Type-I_RS_S_subunit"/>
</dbReference>
<dbReference type="InterPro" id="IPR000055">
    <property type="entry name" value="Restrct_endonuc_typeI_TRD"/>
</dbReference>
<dbReference type="RefSeq" id="WP_187563463.1">
    <property type="nucleotide sequence ID" value="NZ_JACGWS010000011.1"/>
</dbReference>
<dbReference type="Pfam" id="PF01420">
    <property type="entry name" value="Methylase_S"/>
    <property type="match status" value="1"/>
</dbReference>
<comment type="caution">
    <text evidence="5">The sequence shown here is derived from an EMBL/GenBank/DDBJ whole genome shotgun (WGS) entry which is preliminary data.</text>
</comment>
<feature type="domain" description="Type I restriction modification DNA specificity" evidence="4">
    <location>
        <begin position="39"/>
        <end position="192"/>
    </location>
</feature>
<dbReference type="PANTHER" id="PTHR30408">
    <property type="entry name" value="TYPE-1 RESTRICTION ENZYME ECOKI SPECIFICITY PROTEIN"/>
    <property type="match status" value="1"/>
</dbReference>
<name>A0ABR7QD23_9FLAO</name>
<evidence type="ECO:0000256" key="2">
    <source>
        <dbReference type="ARBA" id="ARBA00022747"/>
    </source>
</evidence>
<proteinExistence type="inferred from homology"/>
<dbReference type="GO" id="GO:0004519">
    <property type="term" value="F:endonuclease activity"/>
    <property type="evidence" value="ECO:0007669"/>
    <property type="project" value="UniProtKB-KW"/>
</dbReference>
<evidence type="ECO:0000256" key="3">
    <source>
        <dbReference type="ARBA" id="ARBA00023125"/>
    </source>
</evidence>
<evidence type="ECO:0000259" key="4">
    <source>
        <dbReference type="Pfam" id="PF01420"/>
    </source>
</evidence>
<keyword evidence="3" id="KW-0238">DNA-binding</keyword>
<dbReference type="Proteomes" id="UP000619238">
    <property type="component" value="Unassembled WGS sequence"/>
</dbReference>
<evidence type="ECO:0000313" key="6">
    <source>
        <dbReference type="Proteomes" id="UP000619238"/>
    </source>
</evidence>
<organism evidence="5 6">
    <name type="scientific">Kordia aestuariivivens</name>
    <dbReference type="NCBI Taxonomy" id="2759037"/>
    <lineage>
        <taxon>Bacteria</taxon>
        <taxon>Pseudomonadati</taxon>
        <taxon>Bacteroidota</taxon>
        <taxon>Flavobacteriia</taxon>
        <taxon>Flavobacteriales</taxon>
        <taxon>Flavobacteriaceae</taxon>
        <taxon>Kordia</taxon>
    </lineage>
</organism>
<keyword evidence="6" id="KW-1185">Reference proteome</keyword>
<protein>
    <submittedName>
        <fullName evidence="5">Restriction endonuclease subunit S</fullName>
    </submittedName>
</protein>
<evidence type="ECO:0000313" key="5">
    <source>
        <dbReference type="EMBL" id="MBC8756427.1"/>
    </source>
</evidence>
<gene>
    <name evidence="5" type="ORF">H2O64_17265</name>
</gene>
<dbReference type="Gene3D" id="3.90.220.20">
    <property type="entry name" value="DNA methylase specificity domains"/>
    <property type="match status" value="2"/>
</dbReference>
<keyword evidence="5" id="KW-0540">Nuclease</keyword>
<evidence type="ECO:0000256" key="1">
    <source>
        <dbReference type="ARBA" id="ARBA00010923"/>
    </source>
</evidence>
<comment type="similarity">
    <text evidence="1">Belongs to the type-I restriction system S methylase family.</text>
</comment>
<keyword evidence="2" id="KW-0680">Restriction system</keyword>
<dbReference type="PANTHER" id="PTHR30408:SF12">
    <property type="entry name" value="TYPE I RESTRICTION ENZYME MJAVIII SPECIFICITY SUBUNIT"/>
    <property type="match status" value="1"/>
</dbReference>
<reference evidence="5 6" key="1">
    <citation type="submission" date="2020-07" db="EMBL/GenBank/DDBJ databases">
        <title>Description of Kordia aestuariivivens sp. nov., isolated from a tidal flat.</title>
        <authorList>
            <person name="Park S."/>
            <person name="Yoon J.-H."/>
        </authorList>
    </citation>
    <scope>NUCLEOTIDE SEQUENCE [LARGE SCALE GENOMIC DNA]</scope>
    <source>
        <strain evidence="5 6">YSTF-M3</strain>
    </source>
</reference>